<protein>
    <submittedName>
        <fullName evidence="8">Putative 3-hydroxybutyryl-CoA dehydrogenase</fullName>
    </submittedName>
</protein>
<comment type="catalytic activity">
    <reaction evidence="4">
        <text>a (3S)-3-hydroxyacyl-CoA + NAD(+) = a 3-oxoacyl-CoA + NADH + H(+)</text>
        <dbReference type="Rhea" id="RHEA:22432"/>
        <dbReference type="ChEBI" id="CHEBI:15378"/>
        <dbReference type="ChEBI" id="CHEBI:57318"/>
        <dbReference type="ChEBI" id="CHEBI:57540"/>
        <dbReference type="ChEBI" id="CHEBI:57945"/>
        <dbReference type="ChEBI" id="CHEBI:90726"/>
        <dbReference type="EC" id="1.1.1.35"/>
    </reaction>
</comment>
<evidence type="ECO:0000256" key="3">
    <source>
        <dbReference type="ARBA" id="ARBA00023098"/>
    </source>
</evidence>
<dbReference type="SUPFAM" id="SSF48179">
    <property type="entry name" value="6-phosphogluconate dehydrogenase C-terminal domain-like"/>
    <property type="match status" value="1"/>
</dbReference>
<dbReference type="InterPro" id="IPR036291">
    <property type="entry name" value="NAD(P)-bd_dom_sf"/>
</dbReference>
<proteinExistence type="predicted"/>
<keyword evidence="9" id="KW-1185">Reference proteome</keyword>
<evidence type="ECO:0000259" key="6">
    <source>
        <dbReference type="Pfam" id="PF00725"/>
    </source>
</evidence>
<dbReference type="Proteomes" id="UP000033121">
    <property type="component" value="Unassembled WGS sequence"/>
</dbReference>
<keyword evidence="1" id="KW-0560">Oxidoreductase</keyword>
<evidence type="ECO:0000256" key="1">
    <source>
        <dbReference type="ARBA" id="ARBA00023002"/>
    </source>
</evidence>
<dbReference type="PANTHER" id="PTHR43561">
    <property type="match status" value="1"/>
</dbReference>
<name>A0A0E9N0I5_9BACT</name>
<dbReference type="InterPro" id="IPR052242">
    <property type="entry name" value="Mito_3-hydroxyacyl-CoA_DH"/>
</dbReference>
<feature type="domain" description="3-hydroxyacyl-CoA dehydrogenase C-terminal" evidence="6">
    <location>
        <begin position="172"/>
        <end position="267"/>
    </location>
</feature>
<evidence type="ECO:0000313" key="9">
    <source>
        <dbReference type="Proteomes" id="UP000033121"/>
    </source>
</evidence>
<dbReference type="InterPro" id="IPR006176">
    <property type="entry name" value="3-OHacyl-CoA_DH_NAD-bd"/>
</dbReference>
<evidence type="ECO:0000256" key="4">
    <source>
        <dbReference type="ARBA" id="ARBA00049556"/>
    </source>
</evidence>
<keyword evidence="3" id="KW-0443">Lipid metabolism</keyword>
<evidence type="ECO:0000256" key="2">
    <source>
        <dbReference type="ARBA" id="ARBA00023027"/>
    </source>
</evidence>
<evidence type="ECO:0000256" key="5">
    <source>
        <dbReference type="PIRSR" id="PIRSR000105-1"/>
    </source>
</evidence>
<dbReference type="Gene3D" id="1.10.1040.50">
    <property type="match status" value="1"/>
</dbReference>
<accession>A0A0E9N0I5</accession>
<dbReference type="Pfam" id="PF00725">
    <property type="entry name" value="3HCDH"/>
    <property type="match status" value="1"/>
</dbReference>
<sequence length="269" mass="29692">MGSGIAQTAIQHGFEVILYDPDPRALERAGDQIRQQLQQLVDRAKISDSARHGMLHHLRFADDIADCKADLIIEAIVEIAEAKVDLFLKLYARNAPETIFASNTSSLSIAAIAAQLPDASRFMGLHFFNPATHMKLVEVVRLKESNEGTVAKLLQLARDLGKTPVTCFDAPGFIVNRVARPYYIEALRLAEEGVDPETIDLLMEAAGFRMGPFRLMDLIGNDINYAVSCSVYQQLGEPSRLQPSFIQQALVNEGKLGRKSGAGFYTYHS</sequence>
<dbReference type="PIRSF" id="PIRSF000105">
    <property type="entry name" value="HCDH"/>
    <property type="match status" value="1"/>
</dbReference>
<dbReference type="GO" id="GO:0070403">
    <property type="term" value="F:NAD+ binding"/>
    <property type="evidence" value="ECO:0007669"/>
    <property type="project" value="InterPro"/>
</dbReference>
<dbReference type="PANTHER" id="PTHR43561:SF3">
    <property type="entry name" value="HYDROXYACYL-COENZYME A DEHYDROGENASE, MITOCHONDRIAL"/>
    <property type="match status" value="1"/>
</dbReference>
<dbReference type="Pfam" id="PF02737">
    <property type="entry name" value="3HCDH_N"/>
    <property type="match status" value="1"/>
</dbReference>
<keyword evidence="2" id="KW-0520">NAD</keyword>
<dbReference type="InterPro" id="IPR006108">
    <property type="entry name" value="3HC_DH_C"/>
</dbReference>
<organism evidence="8 9">
    <name type="scientific">Flavihumibacter petaseus NBRC 106054</name>
    <dbReference type="NCBI Taxonomy" id="1220578"/>
    <lineage>
        <taxon>Bacteria</taxon>
        <taxon>Pseudomonadati</taxon>
        <taxon>Bacteroidota</taxon>
        <taxon>Chitinophagia</taxon>
        <taxon>Chitinophagales</taxon>
        <taxon>Chitinophagaceae</taxon>
        <taxon>Flavihumibacter</taxon>
    </lineage>
</organism>
<dbReference type="InterPro" id="IPR008927">
    <property type="entry name" value="6-PGluconate_DH-like_C_sf"/>
</dbReference>
<dbReference type="Gene3D" id="3.40.50.720">
    <property type="entry name" value="NAD(P)-binding Rossmann-like Domain"/>
    <property type="match status" value="1"/>
</dbReference>
<evidence type="ECO:0000313" key="8">
    <source>
        <dbReference type="EMBL" id="GAO42860.1"/>
    </source>
</evidence>
<reference evidence="8 9" key="1">
    <citation type="submission" date="2015-04" db="EMBL/GenBank/DDBJ databases">
        <title>Whole genome shotgun sequence of Flavihumibacter petaseus NBRC 106054.</title>
        <authorList>
            <person name="Miyazawa S."/>
            <person name="Hosoyama A."/>
            <person name="Hashimoto M."/>
            <person name="Noguchi M."/>
            <person name="Tsuchikane K."/>
            <person name="Ohji S."/>
            <person name="Yamazoe A."/>
            <person name="Ichikawa N."/>
            <person name="Kimura A."/>
            <person name="Fujita N."/>
        </authorList>
    </citation>
    <scope>NUCLEOTIDE SEQUENCE [LARGE SCALE GENOMIC DNA]</scope>
    <source>
        <strain evidence="8 9">NBRC 106054</strain>
    </source>
</reference>
<dbReference type="InterPro" id="IPR006180">
    <property type="entry name" value="3-OHacyl-CoA_DH_CS"/>
</dbReference>
<feature type="domain" description="3-hydroxyacyl-CoA dehydrogenase NAD binding" evidence="7">
    <location>
        <begin position="1"/>
        <end position="168"/>
    </location>
</feature>
<dbReference type="GO" id="GO:0006635">
    <property type="term" value="P:fatty acid beta-oxidation"/>
    <property type="evidence" value="ECO:0007669"/>
    <property type="project" value="TreeGrafter"/>
</dbReference>
<feature type="site" description="Important for catalytic activity" evidence="5">
    <location>
        <position position="126"/>
    </location>
</feature>
<dbReference type="InterPro" id="IPR022694">
    <property type="entry name" value="3-OHacyl-CoA_DH"/>
</dbReference>
<comment type="caution">
    <text evidence="8">The sequence shown here is derived from an EMBL/GenBank/DDBJ whole genome shotgun (WGS) entry which is preliminary data.</text>
</comment>
<dbReference type="GO" id="GO:0003857">
    <property type="term" value="F:(3S)-3-hydroxyacyl-CoA dehydrogenase (NAD+) activity"/>
    <property type="evidence" value="ECO:0007669"/>
    <property type="project" value="UniProtKB-EC"/>
</dbReference>
<dbReference type="PROSITE" id="PS00067">
    <property type="entry name" value="3HCDH"/>
    <property type="match status" value="1"/>
</dbReference>
<evidence type="ECO:0000259" key="7">
    <source>
        <dbReference type="Pfam" id="PF02737"/>
    </source>
</evidence>
<dbReference type="STRING" id="1220578.FPE01S_01_18780"/>
<dbReference type="AlphaFoldDB" id="A0A0E9N0I5"/>
<dbReference type="SUPFAM" id="SSF51735">
    <property type="entry name" value="NAD(P)-binding Rossmann-fold domains"/>
    <property type="match status" value="1"/>
</dbReference>
<dbReference type="EMBL" id="BBWV01000001">
    <property type="protein sequence ID" value="GAO42860.1"/>
    <property type="molecule type" value="Genomic_DNA"/>
</dbReference>
<gene>
    <name evidence="8" type="ORF">FPE01S_01_18780</name>
</gene>